<dbReference type="AlphaFoldDB" id="A0A7J6VLS7"/>
<sequence>KVEASPPTNLSSFNQLLRIRGAAQETENNALREYLRSLTSILGYNAMTYKEHSKDYNLHFCLIFQLII</sequence>
<comment type="caution">
    <text evidence="1">The sequence shown here is derived from an EMBL/GenBank/DDBJ whole genome shotgun (WGS) entry which is preliminary data.</text>
</comment>
<name>A0A7J6VLS7_THATH</name>
<dbReference type="EMBL" id="JABWDY010031191">
    <property type="protein sequence ID" value="KAF5185080.1"/>
    <property type="molecule type" value="Genomic_DNA"/>
</dbReference>
<dbReference type="Proteomes" id="UP000554482">
    <property type="component" value="Unassembled WGS sequence"/>
</dbReference>
<keyword evidence="2" id="KW-1185">Reference proteome</keyword>
<protein>
    <submittedName>
        <fullName evidence="1">Uncharacterized protein</fullName>
    </submittedName>
</protein>
<accession>A0A7J6VLS7</accession>
<reference evidence="1 2" key="1">
    <citation type="submission" date="2020-06" db="EMBL/GenBank/DDBJ databases">
        <title>Transcriptomic and genomic resources for Thalictrum thalictroides and T. hernandezii: Facilitating candidate gene discovery in an emerging model plant lineage.</title>
        <authorList>
            <person name="Arias T."/>
            <person name="Riano-Pachon D.M."/>
            <person name="Di Stilio V.S."/>
        </authorList>
    </citation>
    <scope>NUCLEOTIDE SEQUENCE [LARGE SCALE GENOMIC DNA]</scope>
    <source>
        <strain evidence="2">cv. WT478/WT964</strain>
        <tissue evidence="1">Leaves</tissue>
    </source>
</reference>
<gene>
    <name evidence="1" type="ORF">FRX31_025340</name>
</gene>
<organism evidence="1 2">
    <name type="scientific">Thalictrum thalictroides</name>
    <name type="common">Rue-anemone</name>
    <name type="synonym">Anemone thalictroides</name>
    <dbReference type="NCBI Taxonomy" id="46969"/>
    <lineage>
        <taxon>Eukaryota</taxon>
        <taxon>Viridiplantae</taxon>
        <taxon>Streptophyta</taxon>
        <taxon>Embryophyta</taxon>
        <taxon>Tracheophyta</taxon>
        <taxon>Spermatophyta</taxon>
        <taxon>Magnoliopsida</taxon>
        <taxon>Ranunculales</taxon>
        <taxon>Ranunculaceae</taxon>
        <taxon>Thalictroideae</taxon>
        <taxon>Thalictrum</taxon>
    </lineage>
</organism>
<evidence type="ECO:0000313" key="1">
    <source>
        <dbReference type="EMBL" id="KAF5185080.1"/>
    </source>
</evidence>
<feature type="non-terminal residue" evidence="1">
    <location>
        <position position="1"/>
    </location>
</feature>
<evidence type="ECO:0000313" key="2">
    <source>
        <dbReference type="Proteomes" id="UP000554482"/>
    </source>
</evidence>
<proteinExistence type="predicted"/>